<name>A0ACC0QD78_9HYPO</name>
<organism evidence="1 2">
    <name type="scientific">Fusarium keratoplasticum</name>
    <dbReference type="NCBI Taxonomy" id="1328300"/>
    <lineage>
        <taxon>Eukaryota</taxon>
        <taxon>Fungi</taxon>
        <taxon>Dikarya</taxon>
        <taxon>Ascomycota</taxon>
        <taxon>Pezizomycotina</taxon>
        <taxon>Sordariomycetes</taxon>
        <taxon>Hypocreomycetidae</taxon>
        <taxon>Hypocreales</taxon>
        <taxon>Nectriaceae</taxon>
        <taxon>Fusarium</taxon>
        <taxon>Fusarium solani species complex</taxon>
    </lineage>
</organism>
<comment type="caution">
    <text evidence="1">The sequence shown here is derived from an EMBL/GenBank/DDBJ whole genome shotgun (WGS) entry which is preliminary data.</text>
</comment>
<dbReference type="EMBL" id="CM046515">
    <property type="protein sequence ID" value="KAI8649243.1"/>
    <property type="molecule type" value="Genomic_DNA"/>
</dbReference>
<gene>
    <name evidence="1" type="ORF">NCS57_01460800</name>
</gene>
<accession>A0ACC0QD78</accession>
<evidence type="ECO:0000313" key="2">
    <source>
        <dbReference type="Proteomes" id="UP001065298"/>
    </source>
</evidence>
<proteinExistence type="predicted"/>
<protein>
    <submittedName>
        <fullName evidence="1">Uncharacterized protein</fullName>
    </submittedName>
</protein>
<evidence type="ECO:0000313" key="1">
    <source>
        <dbReference type="EMBL" id="KAI8649243.1"/>
    </source>
</evidence>
<dbReference type="Proteomes" id="UP001065298">
    <property type="component" value="Chromosome 13"/>
</dbReference>
<sequence length="731" mass="81540">MVGNSRPPPSRRRDKAQLSCDFCRKRKLRCDRKQPCGTCSARGLPCPGNCPADAYTGSQQQPTIASTTIQSRLNQLESLVVSLVHALSGEGGETASISSLLHTTPEIHSQALKTSSSDGYDAPRMPTTPGSSEPGVIRVGSTGTVYVSSCHWSAILDSIADLKQLLPEQEENQLQPSPAQLSRHTTPEQIESRPGLGLELGFPDLLCACHRSRSRDDLLQAMPDRRVVDRLVFVYFNELALPVVAIVHPPSFLQQYHNFWADPTQASLAWIGLLYSIMCLATHFRGAAEAHSGRDSNQSKASSQPPSVRPRFLEEVTQCLVLCDYSCGGPHAIEALLHYFAIEHTRWPDSKARNWLLFGLILRLAVRMGYHRDSSHFPAICPFQGEIRRRIWAMLYSLDIILSLQMGLPRITKDGQWDTKPPRNLLDTDFYEDSTSLPPSRPENEITPVFPLLCKHKILLVLGQIADWTMTADVVQGSSSGKDEMVLEERLRAAYDSLPGHAKFTALTDCLAQKPQDIVSRISTTALLLKGLIVLYRRRTMLESAPLYTRRPSGHRDSEGDEHNNDAGLRKCIEAALQLLEYQQILDAEQQPGGTLHSIRWPATSTMSHEFLMATVVLSSYMLRVTTLHSDSLYANSHDGGQKDGLDLIESVLNRSYDIWLRESTQSTEARRVSGLLALLFRKLDMMRNGQKDDGEERGNLSTMMYEYQDIGMGSDWASLEGLVEWGRLDC</sequence>
<keyword evidence="2" id="KW-1185">Reference proteome</keyword>
<reference evidence="1" key="1">
    <citation type="submission" date="2022-06" db="EMBL/GenBank/DDBJ databases">
        <title>Fusarium solani species complex genomes reveal bases of compartmentalisation and animal pathogenesis.</title>
        <authorList>
            <person name="Tsai I.J."/>
        </authorList>
    </citation>
    <scope>NUCLEOTIDE SEQUENCE</scope>
    <source>
        <strain evidence="1">Fu6.1</strain>
    </source>
</reference>